<dbReference type="InterPro" id="IPR037294">
    <property type="entry name" value="ABC_BtuC-like"/>
</dbReference>
<feature type="transmembrane region" description="Helical" evidence="8">
    <location>
        <begin position="81"/>
        <end position="103"/>
    </location>
</feature>
<feature type="transmembrane region" description="Helical" evidence="8">
    <location>
        <begin position="172"/>
        <end position="193"/>
    </location>
</feature>
<comment type="caution">
    <text evidence="9">The sequence shown here is derived from an EMBL/GenBank/DDBJ whole genome shotgun (WGS) entry which is preliminary data.</text>
</comment>
<dbReference type="InterPro" id="IPR000522">
    <property type="entry name" value="ABC_transptr_permease_BtuC"/>
</dbReference>
<feature type="transmembrane region" description="Helical" evidence="8">
    <location>
        <begin position="327"/>
        <end position="349"/>
    </location>
</feature>
<name>A0A1Y4MAY6_9FIRM</name>
<keyword evidence="4" id="KW-1003">Cell membrane</keyword>
<evidence type="ECO:0000256" key="8">
    <source>
        <dbReference type="SAM" id="Phobius"/>
    </source>
</evidence>
<evidence type="ECO:0000313" key="10">
    <source>
        <dbReference type="Proteomes" id="UP000196386"/>
    </source>
</evidence>
<sequence>MRVQTSQKALPQTGLGVYRRLTRYKILLIASLIILCAVSLFFDIVTGPAMLSVQDVAYALFFPARVSGATLVIVRSMRLPIAFMAIAVGGSLGLAGAVMQTILGNPLASPYTLGVGAGASFGASLAIITGFSIFPALGEYIVSINAFFFSMLVCLAIYALGRMRGMSSDTMVLAEIALLFIFQALQALLQYGASEGQIQTVVFWSFGSLQKANWIKLAIVAIVLAVCLPLIMSRSWAYTAILLGDEKAQSLGIHTDRLKLFSFVLISLLAAVSVCFVGTIGFIGLAGPHIARMLVGEEQRFYIPVSTIGGALLLSAASVISKCIMPGIVFPIGIITSIIGVPFFFLLVIKKRR</sequence>
<comment type="similarity">
    <text evidence="2">Belongs to the binding-protein-dependent transport system permease family. FecCD subfamily.</text>
</comment>
<evidence type="ECO:0000256" key="4">
    <source>
        <dbReference type="ARBA" id="ARBA00022475"/>
    </source>
</evidence>
<dbReference type="PANTHER" id="PTHR30472:SF25">
    <property type="entry name" value="ABC TRANSPORTER PERMEASE PROTEIN MJ0876-RELATED"/>
    <property type="match status" value="1"/>
</dbReference>
<evidence type="ECO:0000256" key="2">
    <source>
        <dbReference type="ARBA" id="ARBA00007935"/>
    </source>
</evidence>
<feature type="transmembrane region" description="Helical" evidence="8">
    <location>
        <begin position="214"/>
        <end position="232"/>
    </location>
</feature>
<keyword evidence="3" id="KW-0813">Transport</keyword>
<gene>
    <name evidence="9" type="ORF">B5F11_20095</name>
</gene>
<dbReference type="GO" id="GO:0005886">
    <property type="term" value="C:plasma membrane"/>
    <property type="evidence" value="ECO:0007669"/>
    <property type="project" value="UniProtKB-SubCell"/>
</dbReference>
<proteinExistence type="inferred from homology"/>
<dbReference type="AlphaFoldDB" id="A0A1Y4MAY6"/>
<dbReference type="FunFam" id="1.10.3470.10:FF:000001">
    <property type="entry name" value="Vitamin B12 ABC transporter permease BtuC"/>
    <property type="match status" value="1"/>
</dbReference>
<dbReference type="Gene3D" id="1.10.3470.10">
    <property type="entry name" value="ABC transporter involved in vitamin B12 uptake, BtuC"/>
    <property type="match status" value="1"/>
</dbReference>
<dbReference type="PANTHER" id="PTHR30472">
    <property type="entry name" value="FERRIC ENTEROBACTIN TRANSPORT SYSTEM PERMEASE PROTEIN"/>
    <property type="match status" value="1"/>
</dbReference>
<feature type="transmembrane region" description="Helical" evidence="8">
    <location>
        <begin position="141"/>
        <end position="160"/>
    </location>
</feature>
<feature type="transmembrane region" description="Helical" evidence="8">
    <location>
        <begin position="56"/>
        <end position="74"/>
    </location>
</feature>
<feature type="transmembrane region" description="Helical" evidence="8">
    <location>
        <begin position="26"/>
        <end position="50"/>
    </location>
</feature>
<protein>
    <submittedName>
        <fullName evidence="9">Iron ABC transporter permease</fullName>
    </submittedName>
</protein>
<evidence type="ECO:0000256" key="1">
    <source>
        <dbReference type="ARBA" id="ARBA00004651"/>
    </source>
</evidence>
<reference evidence="10" key="1">
    <citation type="submission" date="2017-04" db="EMBL/GenBank/DDBJ databases">
        <title>Function of individual gut microbiota members based on whole genome sequencing of pure cultures obtained from chicken caecum.</title>
        <authorList>
            <person name="Medvecky M."/>
            <person name="Cejkova D."/>
            <person name="Polansky O."/>
            <person name="Karasova D."/>
            <person name="Kubasova T."/>
            <person name="Cizek A."/>
            <person name="Rychlik I."/>
        </authorList>
    </citation>
    <scope>NUCLEOTIDE SEQUENCE [LARGE SCALE GENOMIC DNA]</scope>
    <source>
        <strain evidence="10">An175</strain>
    </source>
</reference>
<accession>A0A1Y4MAY6</accession>
<dbReference type="Pfam" id="PF01032">
    <property type="entry name" value="FecCD"/>
    <property type="match status" value="1"/>
</dbReference>
<dbReference type="GO" id="GO:0033214">
    <property type="term" value="P:siderophore-iron import into cell"/>
    <property type="evidence" value="ECO:0007669"/>
    <property type="project" value="TreeGrafter"/>
</dbReference>
<dbReference type="Proteomes" id="UP000196386">
    <property type="component" value="Unassembled WGS sequence"/>
</dbReference>
<keyword evidence="6 8" id="KW-1133">Transmembrane helix</keyword>
<comment type="subcellular location">
    <subcellularLocation>
        <location evidence="1">Cell membrane</location>
        <topology evidence="1">Multi-pass membrane protein</topology>
    </subcellularLocation>
</comment>
<feature type="transmembrane region" description="Helical" evidence="8">
    <location>
        <begin position="115"/>
        <end position="134"/>
    </location>
</feature>
<evidence type="ECO:0000313" key="9">
    <source>
        <dbReference type="EMBL" id="OUP64631.1"/>
    </source>
</evidence>
<evidence type="ECO:0000256" key="5">
    <source>
        <dbReference type="ARBA" id="ARBA00022692"/>
    </source>
</evidence>
<dbReference type="CDD" id="cd06550">
    <property type="entry name" value="TM_ABC_iron-siderophores_like"/>
    <property type="match status" value="1"/>
</dbReference>
<evidence type="ECO:0000256" key="3">
    <source>
        <dbReference type="ARBA" id="ARBA00022448"/>
    </source>
</evidence>
<dbReference type="SUPFAM" id="SSF81345">
    <property type="entry name" value="ABC transporter involved in vitamin B12 uptake, BtuC"/>
    <property type="match status" value="1"/>
</dbReference>
<feature type="transmembrane region" description="Helical" evidence="8">
    <location>
        <begin position="260"/>
        <end position="289"/>
    </location>
</feature>
<keyword evidence="7 8" id="KW-0472">Membrane</keyword>
<keyword evidence="5 8" id="KW-0812">Transmembrane</keyword>
<feature type="transmembrane region" description="Helical" evidence="8">
    <location>
        <begin position="301"/>
        <end position="321"/>
    </location>
</feature>
<evidence type="ECO:0000256" key="7">
    <source>
        <dbReference type="ARBA" id="ARBA00023136"/>
    </source>
</evidence>
<dbReference type="EMBL" id="NFKP01000050">
    <property type="protein sequence ID" value="OUP64631.1"/>
    <property type="molecule type" value="Genomic_DNA"/>
</dbReference>
<dbReference type="GO" id="GO:0022857">
    <property type="term" value="F:transmembrane transporter activity"/>
    <property type="evidence" value="ECO:0007669"/>
    <property type="project" value="InterPro"/>
</dbReference>
<organism evidence="9 10">
    <name type="scientific">Anaerotruncus colihominis</name>
    <dbReference type="NCBI Taxonomy" id="169435"/>
    <lineage>
        <taxon>Bacteria</taxon>
        <taxon>Bacillati</taxon>
        <taxon>Bacillota</taxon>
        <taxon>Clostridia</taxon>
        <taxon>Eubacteriales</taxon>
        <taxon>Oscillospiraceae</taxon>
        <taxon>Anaerotruncus</taxon>
    </lineage>
</organism>
<evidence type="ECO:0000256" key="6">
    <source>
        <dbReference type="ARBA" id="ARBA00022989"/>
    </source>
</evidence>